<accession>A0AAD2GBB4</accession>
<feature type="region of interest" description="Disordered" evidence="1">
    <location>
        <begin position="320"/>
        <end position="341"/>
    </location>
</feature>
<feature type="compositionally biased region" description="Low complexity" evidence="1">
    <location>
        <begin position="63"/>
        <end position="87"/>
    </location>
</feature>
<feature type="compositionally biased region" description="Low complexity" evidence="1">
    <location>
        <begin position="202"/>
        <end position="218"/>
    </location>
</feature>
<protein>
    <submittedName>
        <fullName evidence="3">Uncharacterized protein</fullName>
    </submittedName>
</protein>
<dbReference type="AlphaFoldDB" id="A0AAD2GBB4"/>
<feature type="compositionally biased region" description="Basic and acidic residues" evidence="1">
    <location>
        <begin position="185"/>
        <end position="196"/>
    </location>
</feature>
<reference evidence="3" key="1">
    <citation type="submission" date="2023-08" db="EMBL/GenBank/DDBJ databases">
        <authorList>
            <person name="Audoor S."/>
            <person name="Bilcke G."/>
        </authorList>
    </citation>
    <scope>NUCLEOTIDE SEQUENCE</scope>
</reference>
<feature type="compositionally biased region" description="Polar residues" evidence="1">
    <location>
        <begin position="260"/>
        <end position="269"/>
    </location>
</feature>
<feature type="region of interest" description="Disordered" evidence="1">
    <location>
        <begin position="32"/>
        <end position="227"/>
    </location>
</feature>
<feature type="region of interest" description="Disordered" evidence="1">
    <location>
        <begin position="369"/>
        <end position="389"/>
    </location>
</feature>
<keyword evidence="2" id="KW-1133">Transmembrane helix</keyword>
<sequence length="493" mass="53654">MYAEDEVDSESFRPSEQPACVVVLVDELLWMDASGRSEHPRTSRSSSRRRLRRSLSRSRRSTSSRSSLSSSSGISESSSSKSIGSQMRRSRRRKGERSSLGSNTSAAGDRLRAGGSSHANSYCYKETGEQRPIHHTSRSLSSRTLKRQRRHSDGDEYTDTTVNTATDATAMGASEEDLTSKASKPQKEIESHDITKMRHSRGAISTSSHSHSTKSIRSYDGSRSSKEILYGTDGDIKKAKTTKIPRATKPGVDRLRHTWHSPSRSSRTTMDLLYGDNRKIDELDHRSSRHSSASEPGMERVLGTLELLYGDDQDDVKCKARVSKSSRSSKPGVEQVGGDDDDGYSYDFPIASVPREVYSNTVTLPATVGDAAGYDEPSAHDSRNDHHSTATADSVTIVVQGNSREKRRTSPLCIILCILFVLLILVVAVVAGFVLLQDRSDNSNENTQAILGGATNITDAPTPSVTLFPTGVLNSSAPTMIPSTRSPSGAPPT</sequence>
<proteinExistence type="predicted"/>
<feature type="transmembrane region" description="Helical" evidence="2">
    <location>
        <begin position="412"/>
        <end position="436"/>
    </location>
</feature>
<keyword evidence="2" id="KW-0812">Transmembrane</keyword>
<feature type="region of interest" description="Disordered" evidence="1">
    <location>
        <begin position="254"/>
        <end position="273"/>
    </location>
</feature>
<comment type="caution">
    <text evidence="3">The sequence shown here is derived from an EMBL/GenBank/DDBJ whole genome shotgun (WGS) entry which is preliminary data.</text>
</comment>
<gene>
    <name evidence="3" type="ORF">CYCCA115_LOCUS23105</name>
</gene>
<keyword evidence="2" id="KW-0472">Membrane</keyword>
<organism evidence="3 4">
    <name type="scientific">Cylindrotheca closterium</name>
    <dbReference type="NCBI Taxonomy" id="2856"/>
    <lineage>
        <taxon>Eukaryota</taxon>
        <taxon>Sar</taxon>
        <taxon>Stramenopiles</taxon>
        <taxon>Ochrophyta</taxon>
        <taxon>Bacillariophyta</taxon>
        <taxon>Bacillariophyceae</taxon>
        <taxon>Bacillariophycidae</taxon>
        <taxon>Bacillariales</taxon>
        <taxon>Bacillariaceae</taxon>
        <taxon>Cylindrotheca</taxon>
    </lineage>
</organism>
<keyword evidence="4" id="KW-1185">Reference proteome</keyword>
<evidence type="ECO:0000256" key="1">
    <source>
        <dbReference type="SAM" id="MobiDB-lite"/>
    </source>
</evidence>
<feature type="compositionally biased region" description="Basic residues" evidence="1">
    <location>
        <begin position="46"/>
        <end position="62"/>
    </location>
</feature>
<dbReference type="Proteomes" id="UP001295423">
    <property type="component" value="Unassembled WGS sequence"/>
</dbReference>
<dbReference type="EMBL" id="CAKOGP040002369">
    <property type="protein sequence ID" value="CAJ1968155.1"/>
    <property type="molecule type" value="Genomic_DNA"/>
</dbReference>
<name>A0AAD2GBB4_9STRA</name>
<feature type="compositionally biased region" description="Low complexity" evidence="1">
    <location>
        <begin position="159"/>
        <end position="170"/>
    </location>
</feature>
<feature type="compositionally biased region" description="Basic and acidic residues" evidence="1">
    <location>
        <begin position="377"/>
        <end position="388"/>
    </location>
</feature>
<evidence type="ECO:0000313" key="4">
    <source>
        <dbReference type="Proteomes" id="UP001295423"/>
    </source>
</evidence>
<evidence type="ECO:0000313" key="3">
    <source>
        <dbReference type="EMBL" id="CAJ1968155.1"/>
    </source>
</evidence>
<evidence type="ECO:0000256" key="2">
    <source>
        <dbReference type="SAM" id="Phobius"/>
    </source>
</evidence>